<gene>
    <name evidence="2" type="ORF">S03H2_11041</name>
</gene>
<comment type="caution">
    <text evidence="2">The sequence shown here is derived from an EMBL/GenBank/DDBJ whole genome shotgun (WGS) entry which is preliminary data.</text>
</comment>
<organism evidence="2">
    <name type="scientific">marine sediment metagenome</name>
    <dbReference type="NCBI Taxonomy" id="412755"/>
    <lineage>
        <taxon>unclassified sequences</taxon>
        <taxon>metagenomes</taxon>
        <taxon>ecological metagenomes</taxon>
    </lineage>
</organism>
<feature type="transmembrane region" description="Helical" evidence="1">
    <location>
        <begin position="20"/>
        <end position="37"/>
    </location>
</feature>
<keyword evidence="1" id="KW-1133">Transmembrane helix</keyword>
<keyword evidence="1" id="KW-0472">Membrane</keyword>
<keyword evidence="1" id="KW-0812">Transmembrane</keyword>
<evidence type="ECO:0000256" key="1">
    <source>
        <dbReference type="SAM" id="Phobius"/>
    </source>
</evidence>
<reference evidence="2" key="1">
    <citation type="journal article" date="2014" name="Front. Microbiol.">
        <title>High frequency of phylogenetically diverse reductive dehalogenase-homologous genes in deep subseafloor sedimentary metagenomes.</title>
        <authorList>
            <person name="Kawai M."/>
            <person name="Futagami T."/>
            <person name="Toyoda A."/>
            <person name="Takaki Y."/>
            <person name="Nishi S."/>
            <person name="Hori S."/>
            <person name="Arai W."/>
            <person name="Tsubouchi T."/>
            <person name="Morono Y."/>
            <person name="Uchiyama I."/>
            <person name="Ito T."/>
            <person name="Fujiyama A."/>
            <person name="Inagaki F."/>
            <person name="Takami H."/>
        </authorList>
    </citation>
    <scope>NUCLEOTIDE SEQUENCE</scope>
    <source>
        <strain evidence="2">Expedition CK06-06</strain>
    </source>
</reference>
<dbReference type="EMBL" id="BARU01005647">
    <property type="protein sequence ID" value="GAH39403.1"/>
    <property type="molecule type" value="Genomic_DNA"/>
</dbReference>
<protein>
    <submittedName>
        <fullName evidence="2">Uncharacterized protein</fullName>
    </submittedName>
</protein>
<dbReference type="AlphaFoldDB" id="X1H292"/>
<name>X1H292_9ZZZZ</name>
<feature type="non-terminal residue" evidence="2">
    <location>
        <position position="38"/>
    </location>
</feature>
<accession>X1H292</accession>
<sequence length="38" mass="4433">MSSIWEFLTRTRGKNKLHVTDMITYLYMGLSVIILFGP</sequence>
<proteinExistence type="predicted"/>
<evidence type="ECO:0000313" key="2">
    <source>
        <dbReference type="EMBL" id="GAH39403.1"/>
    </source>
</evidence>